<dbReference type="Proteomes" id="UP001551482">
    <property type="component" value="Unassembled WGS sequence"/>
</dbReference>
<organism evidence="1 2">
    <name type="scientific">Streptodolium elevatio</name>
    <dbReference type="NCBI Taxonomy" id="3157996"/>
    <lineage>
        <taxon>Bacteria</taxon>
        <taxon>Bacillati</taxon>
        <taxon>Actinomycetota</taxon>
        <taxon>Actinomycetes</taxon>
        <taxon>Kitasatosporales</taxon>
        <taxon>Streptomycetaceae</taxon>
        <taxon>Streptodolium</taxon>
    </lineage>
</organism>
<dbReference type="SUPFAM" id="SSF52540">
    <property type="entry name" value="P-loop containing nucleoside triphosphate hydrolases"/>
    <property type="match status" value="1"/>
</dbReference>
<dbReference type="EMBL" id="JBEZFP010000020">
    <property type="protein sequence ID" value="MEU8133944.1"/>
    <property type="molecule type" value="Genomic_DNA"/>
</dbReference>
<keyword evidence="1" id="KW-0808">Transferase</keyword>
<evidence type="ECO:0000313" key="1">
    <source>
        <dbReference type="EMBL" id="MEU8133944.1"/>
    </source>
</evidence>
<dbReference type="RefSeq" id="WP_358352210.1">
    <property type="nucleotide sequence ID" value="NZ_JBEZFP010000020.1"/>
</dbReference>
<evidence type="ECO:0000313" key="2">
    <source>
        <dbReference type="Proteomes" id="UP001551482"/>
    </source>
</evidence>
<comment type="caution">
    <text evidence="1">The sequence shown here is derived from an EMBL/GenBank/DDBJ whole genome shotgun (WGS) entry which is preliminary data.</text>
</comment>
<proteinExistence type="predicted"/>
<protein>
    <submittedName>
        <fullName evidence="1">Uridine kinase</fullName>
    </submittedName>
</protein>
<accession>A0ABV3DFL4</accession>
<gene>
    <name evidence="1" type="ORF">AB0C36_10575</name>
</gene>
<sequence length="210" mass="22870">MRVRPLTPAALAGYLAEVVVGRVPEGGWLRVAVDGAAAAEPGVLADAMVAPLRTAGHPVQRVSADDFLRPASVRLEHGRHDADSFYWSWLDEKGLQREVLDPLGPGGDGRVLPSLWDVGRDRATRAAYVELPPGGVLLLDGALLIGRGLPIDLTVHLSLSPGALERRTDADARWTLPAYDRYRAECFPEESADFVVRWDDPRRPALMVPE</sequence>
<keyword evidence="1" id="KW-0418">Kinase</keyword>
<dbReference type="InterPro" id="IPR027417">
    <property type="entry name" value="P-loop_NTPase"/>
</dbReference>
<dbReference type="Gene3D" id="3.40.50.300">
    <property type="entry name" value="P-loop containing nucleotide triphosphate hydrolases"/>
    <property type="match status" value="1"/>
</dbReference>
<dbReference type="GO" id="GO:0016301">
    <property type="term" value="F:kinase activity"/>
    <property type="evidence" value="ECO:0007669"/>
    <property type="project" value="UniProtKB-KW"/>
</dbReference>
<keyword evidence="2" id="KW-1185">Reference proteome</keyword>
<name>A0ABV3DFL4_9ACTN</name>
<reference evidence="1 2" key="1">
    <citation type="submission" date="2024-06" db="EMBL/GenBank/DDBJ databases">
        <title>The Natural Products Discovery Center: Release of the First 8490 Sequenced Strains for Exploring Actinobacteria Biosynthetic Diversity.</title>
        <authorList>
            <person name="Kalkreuter E."/>
            <person name="Kautsar S.A."/>
            <person name="Yang D."/>
            <person name="Bader C.D."/>
            <person name="Teijaro C.N."/>
            <person name="Fluegel L."/>
            <person name="Davis C.M."/>
            <person name="Simpson J.R."/>
            <person name="Lauterbach L."/>
            <person name="Steele A.D."/>
            <person name="Gui C."/>
            <person name="Meng S."/>
            <person name="Li G."/>
            <person name="Viehrig K."/>
            <person name="Ye F."/>
            <person name="Su P."/>
            <person name="Kiefer A.F."/>
            <person name="Nichols A."/>
            <person name="Cepeda A.J."/>
            <person name="Yan W."/>
            <person name="Fan B."/>
            <person name="Jiang Y."/>
            <person name="Adhikari A."/>
            <person name="Zheng C.-J."/>
            <person name="Schuster L."/>
            <person name="Cowan T.M."/>
            <person name="Smanski M.J."/>
            <person name="Chevrette M.G."/>
            <person name="De Carvalho L.P.S."/>
            <person name="Shen B."/>
        </authorList>
    </citation>
    <scope>NUCLEOTIDE SEQUENCE [LARGE SCALE GENOMIC DNA]</scope>
    <source>
        <strain evidence="1 2">NPDC048946</strain>
    </source>
</reference>